<feature type="transmembrane region" description="Helical" evidence="1">
    <location>
        <begin position="37"/>
        <end position="59"/>
    </location>
</feature>
<dbReference type="AlphaFoldDB" id="A0AAW1YMN7"/>
<keyword evidence="1" id="KW-1133">Transmembrane helix</keyword>
<comment type="caution">
    <text evidence="2">The sequence shown here is derived from an EMBL/GenBank/DDBJ whole genome shotgun (WGS) entry which is preliminary data.</text>
</comment>
<organism evidence="2 3">
    <name type="scientific">Rubus argutus</name>
    <name type="common">Southern blackberry</name>
    <dbReference type="NCBI Taxonomy" id="59490"/>
    <lineage>
        <taxon>Eukaryota</taxon>
        <taxon>Viridiplantae</taxon>
        <taxon>Streptophyta</taxon>
        <taxon>Embryophyta</taxon>
        <taxon>Tracheophyta</taxon>
        <taxon>Spermatophyta</taxon>
        <taxon>Magnoliopsida</taxon>
        <taxon>eudicotyledons</taxon>
        <taxon>Gunneridae</taxon>
        <taxon>Pentapetalae</taxon>
        <taxon>rosids</taxon>
        <taxon>fabids</taxon>
        <taxon>Rosales</taxon>
        <taxon>Rosaceae</taxon>
        <taxon>Rosoideae</taxon>
        <taxon>Rosoideae incertae sedis</taxon>
        <taxon>Rubus</taxon>
    </lineage>
</organism>
<keyword evidence="3" id="KW-1185">Reference proteome</keyword>
<name>A0AAW1YMN7_RUBAR</name>
<sequence>MIMEAILTSSSAALVDPRGQAMMTRRKPPCVFDSLHFLPSFHILQSVSILIPIFPFHILHSVNFLRGKFRFHGGRDALKGSDSQQNYQRLGFMLTGPSSHAPSKGDQTSPFSPIHLTTAIFV</sequence>
<dbReference type="EMBL" id="JBEDUW010000001">
    <property type="protein sequence ID" value="KAK9949916.1"/>
    <property type="molecule type" value="Genomic_DNA"/>
</dbReference>
<protein>
    <submittedName>
        <fullName evidence="2">Uncharacterized protein</fullName>
    </submittedName>
</protein>
<proteinExistence type="predicted"/>
<accession>A0AAW1YMN7</accession>
<evidence type="ECO:0000313" key="3">
    <source>
        <dbReference type="Proteomes" id="UP001457282"/>
    </source>
</evidence>
<gene>
    <name evidence="2" type="ORF">M0R45_005425</name>
</gene>
<evidence type="ECO:0000256" key="1">
    <source>
        <dbReference type="SAM" id="Phobius"/>
    </source>
</evidence>
<evidence type="ECO:0000313" key="2">
    <source>
        <dbReference type="EMBL" id="KAK9949916.1"/>
    </source>
</evidence>
<keyword evidence="1" id="KW-0472">Membrane</keyword>
<keyword evidence="1" id="KW-0812">Transmembrane</keyword>
<reference evidence="2 3" key="1">
    <citation type="journal article" date="2023" name="G3 (Bethesda)">
        <title>A chromosome-length genome assembly and annotation of blackberry (Rubus argutus, cv. 'Hillquist').</title>
        <authorList>
            <person name="Bruna T."/>
            <person name="Aryal R."/>
            <person name="Dudchenko O."/>
            <person name="Sargent D.J."/>
            <person name="Mead D."/>
            <person name="Buti M."/>
            <person name="Cavallini A."/>
            <person name="Hytonen T."/>
            <person name="Andres J."/>
            <person name="Pham M."/>
            <person name="Weisz D."/>
            <person name="Mascagni F."/>
            <person name="Usai G."/>
            <person name="Natali L."/>
            <person name="Bassil N."/>
            <person name="Fernandez G.E."/>
            <person name="Lomsadze A."/>
            <person name="Armour M."/>
            <person name="Olukolu B."/>
            <person name="Poorten T."/>
            <person name="Britton C."/>
            <person name="Davik J."/>
            <person name="Ashrafi H."/>
            <person name="Aiden E.L."/>
            <person name="Borodovsky M."/>
            <person name="Worthington M."/>
        </authorList>
    </citation>
    <scope>NUCLEOTIDE SEQUENCE [LARGE SCALE GENOMIC DNA]</scope>
    <source>
        <strain evidence="2">PI 553951</strain>
    </source>
</reference>
<dbReference type="Proteomes" id="UP001457282">
    <property type="component" value="Unassembled WGS sequence"/>
</dbReference>